<keyword evidence="4" id="KW-0808">Transferase</keyword>
<accession>A0A1M5FYL0</accession>
<evidence type="ECO:0000256" key="3">
    <source>
        <dbReference type="ARBA" id="ARBA00022553"/>
    </source>
</evidence>
<comment type="catalytic activity">
    <reaction evidence="1">
        <text>ATP + protein L-histidine = ADP + protein N-phospho-L-histidine.</text>
        <dbReference type="EC" id="2.7.13.3"/>
    </reaction>
</comment>
<dbReference type="Pfam" id="PF07730">
    <property type="entry name" value="HisKA_3"/>
    <property type="match status" value="1"/>
</dbReference>
<dbReference type="InterPro" id="IPR050482">
    <property type="entry name" value="Sensor_HK_TwoCompSys"/>
</dbReference>
<reference evidence="14" key="1">
    <citation type="submission" date="2016-11" db="EMBL/GenBank/DDBJ databases">
        <authorList>
            <person name="Varghese N."/>
            <person name="Submissions S."/>
        </authorList>
    </citation>
    <scope>NUCLEOTIDE SEQUENCE [LARGE SCALE GENOMIC DNA]</scope>
    <source>
        <strain evidence="14">DSM 19741</strain>
    </source>
</reference>
<dbReference type="Gene3D" id="1.20.5.1930">
    <property type="match status" value="1"/>
</dbReference>
<dbReference type="EC" id="2.7.13.3" evidence="2"/>
<dbReference type="CDD" id="cd16917">
    <property type="entry name" value="HATPase_UhpB-NarQ-NarX-like"/>
    <property type="match status" value="1"/>
</dbReference>
<dbReference type="RefSeq" id="WP_072989109.1">
    <property type="nucleotide sequence ID" value="NZ_FQWE01000003.1"/>
</dbReference>
<evidence type="ECO:0000256" key="9">
    <source>
        <dbReference type="PROSITE-ProRule" id="PRU00339"/>
    </source>
</evidence>
<dbReference type="GO" id="GO:0005524">
    <property type="term" value="F:ATP binding"/>
    <property type="evidence" value="ECO:0007669"/>
    <property type="project" value="UniProtKB-KW"/>
</dbReference>
<keyword evidence="14" id="KW-1185">Reference proteome</keyword>
<dbReference type="InterPro" id="IPR036890">
    <property type="entry name" value="HATPase_C_sf"/>
</dbReference>
<evidence type="ECO:0000256" key="6">
    <source>
        <dbReference type="ARBA" id="ARBA00022777"/>
    </source>
</evidence>
<keyword evidence="3" id="KW-0597">Phosphoprotein</keyword>
<evidence type="ECO:0000256" key="1">
    <source>
        <dbReference type="ARBA" id="ARBA00000085"/>
    </source>
</evidence>
<feature type="repeat" description="TPR" evidence="9">
    <location>
        <begin position="194"/>
        <end position="227"/>
    </location>
</feature>
<evidence type="ECO:0000259" key="12">
    <source>
        <dbReference type="PROSITE" id="PS50109"/>
    </source>
</evidence>
<dbReference type="InterPro" id="IPR003594">
    <property type="entry name" value="HATPase_dom"/>
</dbReference>
<keyword evidence="10" id="KW-0175">Coiled coil</keyword>
<dbReference type="InterPro" id="IPR005467">
    <property type="entry name" value="His_kinase_dom"/>
</dbReference>
<dbReference type="SUPFAM" id="SSF48452">
    <property type="entry name" value="TPR-like"/>
    <property type="match status" value="2"/>
</dbReference>
<dbReference type="Pfam" id="PF13424">
    <property type="entry name" value="TPR_12"/>
    <property type="match status" value="1"/>
</dbReference>
<organism evidence="13 14">
    <name type="scientific">Flavobacterium segetis</name>
    <dbReference type="NCBI Taxonomy" id="271157"/>
    <lineage>
        <taxon>Bacteria</taxon>
        <taxon>Pseudomonadati</taxon>
        <taxon>Bacteroidota</taxon>
        <taxon>Flavobacteriia</taxon>
        <taxon>Flavobacteriales</taxon>
        <taxon>Flavobacteriaceae</taxon>
        <taxon>Flavobacterium</taxon>
    </lineage>
</organism>
<evidence type="ECO:0000313" key="13">
    <source>
        <dbReference type="EMBL" id="SHF96615.1"/>
    </source>
</evidence>
<evidence type="ECO:0000256" key="4">
    <source>
        <dbReference type="ARBA" id="ARBA00022679"/>
    </source>
</evidence>
<dbReference type="InterPro" id="IPR011712">
    <property type="entry name" value="Sig_transdc_His_kin_sub3_dim/P"/>
</dbReference>
<dbReference type="Gene3D" id="3.30.565.10">
    <property type="entry name" value="Histidine kinase-like ATPase, C-terminal domain"/>
    <property type="match status" value="1"/>
</dbReference>
<dbReference type="InterPro" id="IPR011990">
    <property type="entry name" value="TPR-like_helical_dom_sf"/>
</dbReference>
<dbReference type="InterPro" id="IPR019734">
    <property type="entry name" value="TPR_rpt"/>
</dbReference>
<protein>
    <recommendedName>
        <fullName evidence="2">histidine kinase</fullName>
        <ecNumber evidence="2">2.7.13.3</ecNumber>
    </recommendedName>
</protein>
<keyword evidence="8" id="KW-0902">Two-component regulatory system</keyword>
<dbReference type="Gene3D" id="1.25.40.10">
    <property type="entry name" value="Tetratricopeptide repeat domain"/>
    <property type="match status" value="1"/>
</dbReference>
<dbReference type="SMART" id="SM00028">
    <property type="entry name" value="TPR"/>
    <property type="match status" value="4"/>
</dbReference>
<keyword evidence="5" id="KW-0547">Nucleotide-binding</keyword>
<dbReference type="PROSITE" id="PS50005">
    <property type="entry name" value="TPR"/>
    <property type="match status" value="1"/>
</dbReference>
<dbReference type="EMBL" id="FQWE01000003">
    <property type="protein sequence ID" value="SHF96615.1"/>
    <property type="molecule type" value="Genomic_DNA"/>
</dbReference>
<keyword evidence="11" id="KW-0812">Transmembrane</keyword>
<dbReference type="PROSITE" id="PS51257">
    <property type="entry name" value="PROKAR_LIPOPROTEIN"/>
    <property type="match status" value="1"/>
</dbReference>
<evidence type="ECO:0000256" key="7">
    <source>
        <dbReference type="ARBA" id="ARBA00022840"/>
    </source>
</evidence>
<keyword evidence="9" id="KW-0802">TPR repeat</keyword>
<keyword evidence="11" id="KW-1133">Transmembrane helix</keyword>
<feature type="transmembrane region" description="Helical" evidence="11">
    <location>
        <begin position="421"/>
        <end position="438"/>
    </location>
</feature>
<dbReference type="STRING" id="271157.SAMN05444396_103148"/>
<proteinExistence type="predicted"/>
<dbReference type="GO" id="GO:0046983">
    <property type="term" value="F:protein dimerization activity"/>
    <property type="evidence" value="ECO:0007669"/>
    <property type="project" value="InterPro"/>
</dbReference>
<sequence>MKIKIFLFLSTLFVFFGCKQENKFTSKLNSSEDSLAIYFLLANDFNLPIEKRREYNRKAFSVIIDYSNDSISKINLFKVANRYFNMDDYHDYKKTVDIILERSIISSDTNNKSKALTYLGDFYVSQAKSDSAFLFYSKAEKIYAMQNDNLNIAKIKLNKALLQFNEGDFLGSEITIFNALRAVKSEKNNQVLIYDSYNLLGLIHNELGNYERAVEYNKRALDIINDRNIEPVYQSKATSLNNLGYVYQNMKRHANAIGFFEKGLLQKNLKTDKPFVFAMLLDNLAYSKFKTGNFKGLPEQFYESLKLRENLKLTSGILVSKMRISEYYAFRKDSVMALKFARESLELAKKVKNFKSVLLALRQLTIIEPKKASIYSKQYIHINDSLQKAERKMGEKFTRIEYETDEIKSENTDLVVQNRNLILFFSGIGILGLFIFTINTQKAKNRELLFKQQQQVANAEIYNLMISQQSTIEVNRIQEKNRVARELHDGVLGRMFGVRMNLDGLNSFQDDIAREQRKSYLTELKDIEQDIREISHDLNREKSELINNFVAIVNNLFEEQTKTYQSKLTSNIDNSIKWENISNSIKINIYRILQEALQNSNKYATANNIQIILKKVESSLVVKISDDGRGFNILKAKKGIGLQNILFRANECGGKLEIKSEKGEGATIKVTIPI</sequence>
<feature type="domain" description="Histidine kinase" evidence="12">
    <location>
        <begin position="589"/>
        <end position="674"/>
    </location>
</feature>
<dbReference type="SUPFAM" id="SSF55874">
    <property type="entry name" value="ATPase domain of HSP90 chaperone/DNA topoisomerase II/histidine kinase"/>
    <property type="match status" value="1"/>
</dbReference>
<dbReference type="Proteomes" id="UP000184036">
    <property type="component" value="Unassembled WGS sequence"/>
</dbReference>
<evidence type="ECO:0000256" key="8">
    <source>
        <dbReference type="ARBA" id="ARBA00023012"/>
    </source>
</evidence>
<evidence type="ECO:0000256" key="2">
    <source>
        <dbReference type="ARBA" id="ARBA00012438"/>
    </source>
</evidence>
<dbReference type="Pfam" id="PF02518">
    <property type="entry name" value="HATPase_c"/>
    <property type="match status" value="1"/>
</dbReference>
<evidence type="ECO:0000256" key="11">
    <source>
        <dbReference type="SAM" id="Phobius"/>
    </source>
</evidence>
<evidence type="ECO:0000256" key="10">
    <source>
        <dbReference type="SAM" id="Coils"/>
    </source>
</evidence>
<name>A0A1M5FYL0_9FLAO</name>
<keyword evidence="11" id="KW-0472">Membrane</keyword>
<dbReference type="GO" id="GO:0000155">
    <property type="term" value="F:phosphorelay sensor kinase activity"/>
    <property type="evidence" value="ECO:0007669"/>
    <property type="project" value="InterPro"/>
</dbReference>
<dbReference type="GO" id="GO:0016020">
    <property type="term" value="C:membrane"/>
    <property type="evidence" value="ECO:0007669"/>
    <property type="project" value="InterPro"/>
</dbReference>
<dbReference type="PANTHER" id="PTHR24421">
    <property type="entry name" value="NITRATE/NITRITE SENSOR PROTEIN NARX-RELATED"/>
    <property type="match status" value="1"/>
</dbReference>
<evidence type="ECO:0000256" key="5">
    <source>
        <dbReference type="ARBA" id="ARBA00022741"/>
    </source>
</evidence>
<feature type="coiled-coil region" evidence="10">
    <location>
        <begin position="517"/>
        <end position="544"/>
    </location>
</feature>
<dbReference type="PROSITE" id="PS50109">
    <property type="entry name" value="HIS_KIN"/>
    <property type="match status" value="1"/>
</dbReference>
<evidence type="ECO:0000313" key="14">
    <source>
        <dbReference type="Proteomes" id="UP000184036"/>
    </source>
</evidence>
<keyword evidence="6 13" id="KW-0418">Kinase</keyword>
<keyword evidence="7" id="KW-0067">ATP-binding</keyword>
<dbReference type="AlphaFoldDB" id="A0A1M5FYL0"/>
<dbReference type="OrthoDB" id="977000at2"/>
<dbReference type="PANTHER" id="PTHR24421:SF10">
    <property type="entry name" value="NITRATE_NITRITE SENSOR PROTEIN NARQ"/>
    <property type="match status" value="1"/>
</dbReference>
<gene>
    <name evidence="13" type="ORF">SAMN05444396_103148</name>
</gene>